<sequence>MRPGVDAARVSPRPASDYTSSGPAADTSRDGPAISTSPSSRAKRPAAICGSKSLRGPATPPPGARRITPSEDLQAAVEGSRPGTTFWLAPGRHGLGDDEFDQVGPKDGQSFVGAPGAVVDGRHVNRYAFGGDGADVTIKHLTVENFVSPRNEGVVNHDSGDGWRIKRNTIQHNDGAGVFLGDGNVVAHNCLAHNGQYGFSAFEPDGVRDVVLKRNEVMGNNTDDWEQREPGCGCTGGGKFWDTRGALVLANWIHHNHGVGLWADTNNTEFLVRGNHISHNAAEGMIYETSYNARIVHNTFVRNGLAEGPDCDCFPLSALYVSESGSDPRAGTRYARALTVAHNRFVDNWSGIMAWENADRFAGSPANTSTGFTTLVNPDVATEQACSNPNLIGTAPYVDDCRWKTQHLRVRDNVFRFHPSRLGAECVPSAGCGWMGLFSNVGSSPEWSPYQGEVVEDNITFEQDNTWADNRYEGPWRFIVHDMGNAVDWRTWRGAPFRQDKGSTLR</sequence>
<dbReference type="InterPro" id="IPR011050">
    <property type="entry name" value="Pectin_lyase_fold/virulence"/>
</dbReference>
<dbReference type="Pfam" id="PF13229">
    <property type="entry name" value="Beta_helix"/>
    <property type="match status" value="1"/>
</dbReference>
<name>A0ABW2N4I5_9ACTN</name>
<comment type="caution">
    <text evidence="3">The sequence shown here is derived from an EMBL/GenBank/DDBJ whole genome shotgun (WGS) entry which is preliminary data.</text>
</comment>
<dbReference type="InterPro" id="IPR039448">
    <property type="entry name" value="Beta_helix"/>
</dbReference>
<feature type="region of interest" description="Disordered" evidence="1">
    <location>
        <begin position="1"/>
        <end position="69"/>
    </location>
</feature>
<dbReference type="Proteomes" id="UP001596524">
    <property type="component" value="Unassembled WGS sequence"/>
</dbReference>
<reference evidence="4" key="1">
    <citation type="journal article" date="2019" name="Int. J. Syst. Evol. Microbiol.">
        <title>The Global Catalogue of Microorganisms (GCM) 10K type strain sequencing project: providing services to taxonomists for standard genome sequencing and annotation.</title>
        <authorList>
            <consortium name="The Broad Institute Genomics Platform"/>
            <consortium name="The Broad Institute Genome Sequencing Center for Infectious Disease"/>
            <person name="Wu L."/>
            <person name="Ma J."/>
        </authorList>
    </citation>
    <scope>NUCLEOTIDE SEQUENCE [LARGE SCALE GENOMIC DNA]</scope>
    <source>
        <strain evidence="4">FCH27</strain>
    </source>
</reference>
<proteinExistence type="predicted"/>
<accession>A0ABW2N4I5</accession>
<gene>
    <name evidence="3" type="ORF">ACFQO6_11160</name>
</gene>
<protein>
    <submittedName>
        <fullName evidence="3">Right-handed parallel beta-helix repeat-containing protein</fullName>
    </submittedName>
</protein>
<evidence type="ECO:0000256" key="1">
    <source>
        <dbReference type="SAM" id="MobiDB-lite"/>
    </source>
</evidence>
<organism evidence="3 4">
    <name type="scientific">Nocardioides astragali</name>
    <dbReference type="NCBI Taxonomy" id="1776736"/>
    <lineage>
        <taxon>Bacteria</taxon>
        <taxon>Bacillati</taxon>
        <taxon>Actinomycetota</taxon>
        <taxon>Actinomycetes</taxon>
        <taxon>Propionibacteriales</taxon>
        <taxon>Nocardioidaceae</taxon>
        <taxon>Nocardioides</taxon>
    </lineage>
</organism>
<keyword evidence="4" id="KW-1185">Reference proteome</keyword>
<dbReference type="Gene3D" id="2.160.20.10">
    <property type="entry name" value="Single-stranded right-handed beta-helix, Pectin lyase-like"/>
    <property type="match status" value="1"/>
</dbReference>
<evidence type="ECO:0000313" key="4">
    <source>
        <dbReference type="Proteomes" id="UP001596524"/>
    </source>
</evidence>
<dbReference type="EMBL" id="JBHTCH010000014">
    <property type="protein sequence ID" value="MFC7360830.1"/>
    <property type="molecule type" value="Genomic_DNA"/>
</dbReference>
<dbReference type="SMART" id="SM00710">
    <property type="entry name" value="PbH1"/>
    <property type="match status" value="6"/>
</dbReference>
<dbReference type="InterPro" id="IPR012334">
    <property type="entry name" value="Pectin_lyas_fold"/>
</dbReference>
<dbReference type="SUPFAM" id="SSF51126">
    <property type="entry name" value="Pectin lyase-like"/>
    <property type="match status" value="1"/>
</dbReference>
<evidence type="ECO:0000259" key="2">
    <source>
        <dbReference type="Pfam" id="PF13229"/>
    </source>
</evidence>
<feature type="domain" description="Right handed beta helix" evidence="2">
    <location>
        <begin position="156"/>
        <end position="304"/>
    </location>
</feature>
<dbReference type="RefSeq" id="WP_255888645.1">
    <property type="nucleotide sequence ID" value="NZ_JAFMZM010000001.1"/>
</dbReference>
<evidence type="ECO:0000313" key="3">
    <source>
        <dbReference type="EMBL" id="MFC7360830.1"/>
    </source>
</evidence>
<dbReference type="InterPro" id="IPR006626">
    <property type="entry name" value="PbH1"/>
</dbReference>